<keyword evidence="12 20" id="KW-1133">Transmembrane helix</keyword>
<keyword evidence="15" id="KW-0564">Palmitate</keyword>
<dbReference type="EMBL" id="KP939088">
    <property type="protein sequence ID" value="ALR96394.1"/>
    <property type="molecule type" value="Viral_cRNA"/>
</dbReference>
<keyword evidence="19" id="KW-1160">Virus entry into host cell</keyword>
<keyword evidence="5" id="KW-1169">Fusion of virus membrane with host cell membrane</keyword>
<comment type="subunit">
    <text evidence="20">Homotrimer of disulfide-linked F1-F2.</text>
</comment>
<keyword evidence="8" id="KW-0732">Signal</keyword>
<accession>A0A0X9E3C8</accession>
<keyword evidence="17" id="KW-0325">Glycoprotein</keyword>
<dbReference type="Gene3D" id="2.60.40.1690">
    <property type="entry name" value="Head and neck region of the ectodomain of NDV fusion glycoprotein"/>
    <property type="match status" value="1"/>
</dbReference>
<dbReference type="Gene3D" id="2.40.490.10">
    <property type="entry name" value="Newcastle disease virus like domain"/>
    <property type="match status" value="1"/>
</dbReference>
<keyword evidence="9" id="KW-0946">Virion</keyword>
<reference evidence="21" key="1">
    <citation type="submission" date="2015-03" db="EMBL/GenBank/DDBJ databases">
        <title>Evidence of Release of Virulent Newcastle disease into the Environment.</title>
        <authorList>
            <person name="Williams-Coplin D."/>
            <person name="Olivier T."/>
            <person name="Dimitrov K.M."/>
            <person name="Miller P.J."/>
            <person name="Afonso C.L."/>
        </authorList>
    </citation>
    <scope>NUCLEOTIDE SEQUENCE</scope>
    <source>
        <strain evidence="21">California CG 179 - 1946/USA</strain>
    </source>
</reference>
<dbReference type="GO" id="GO:0055036">
    <property type="term" value="C:virion membrane"/>
    <property type="evidence" value="ECO:0007669"/>
    <property type="project" value="UniProtKB-SubCell"/>
</dbReference>
<evidence type="ECO:0000256" key="20">
    <source>
        <dbReference type="RuleBase" id="RU003705"/>
    </source>
</evidence>
<keyword evidence="4" id="KW-1032">Host cell membrane</keyword>
<keyword evidence="13" id="KW-0175">Coiled coil</keyword>
<dbReference type="InterPro" id="IPR000776">
    <property type="entry name" value="Fusion_F0_Paramyxovir"/>
</dbReference>
<keyword evidence="14 20" id="KW-0472">Membrane</keyword>
<evidence type="ECO:0000256" key="16">
    <source>
        <dbReference type="ARBA" id="ARBA00023157"/>
    </source>
</evidence>
<dbReference type="GO" id="GO:0019064">
    <property type="term" value="P:fusion of virus membrane with host plasma membrane"/>
    <property type="evidence" value="ECO:0007669"/>
    <property type="project" value="UniProtKB-KW"/>
</dbReference>
<comment type="subcellular location">
    <subcellularLocation>
        <location evidence="20">Virion membrane</location>
        <topology evidence="20">Single-pass type I membrane protein</topology>
    </subcellularLocation>
    <subcellularLocation>
        <location evidence="20">Host cell membrane</location>
        <topology evidence="20">Single-pass membrane protein</topology>
    </subcellularLocation>
</comment>
<organism evidence="21">
    <name type="scientific">Avian paramyxovirus 1</name>
    <name type="common">NDV</name>
    <name type="synonym">Avian orthoavulavirus 1</name>
    <dbReference type="NCBI Taxonomy" id="2560319"/>
    <lineage>
        <taxon>Viruses</taxon>
        <taxon>Riboviria</taxon>
        <taxon>Orthornavirae</taxon>
        <taxon>Negarnaviricota</taxon>
        <taxon>Haploviricotina</taxon>
        <taxon>Monjiviricetes</taxon>
        <taxon>Mononegavirales</taxon>
        <taxon>Paramyxoviridae</taxon>
        <taxon>Avulavirinae</taxon>
        <taxon>Orthoavulavirus</taxon>
        <taxon>Orthoavulavirus javaense</taxon>
    </lineage>
</organism>
<evidence type="ECO:0000256" key="13">
    <source>
        <dbReference type="ARBA" id="ARBA00023054"/>
    </source>
</evidence>
<keyword evidence="16" id="KW-1015">Disulfide bond</keyword>
<evidence type="ECO:0000256" key="5">
    <source>
        <dbReference type="ARBA" id="ARBA00022521"/>
    </source>
</evidence>
<dbReference type="Gene3D" id="1.10.287.2480">
    <property type="match status" value="1"/>
</dbReference>
<evidence type="ECO:0000256" key="4">
    <source>
        <dbReference type="ARBA" id="ARBA00022511"/>
    </source>
</evidence>
<protein>
    <recommendedName>
        <fullName evidence="2 20">Fusion glycoprotein F0</fullName>
    </recommendedName>
</protein>
<dbReference type="SUPFAM" id="SSF58069">
    <property type="entry name" value="Virus ectodomain"/>
    <property type="match status" value="1"/>
</dbReference>
<evidence type="ECO:0000256" key="3">
    <source>
        <dbReference type="ARBA" id="ARBA00022506"/>
    </source>
</evidence>
<keyword evidence="3" id="KW-1168">Fusion of virus membrane with host membrane</keyword>
<dbReference type="GO" id="GO:0020002">
    <property type="term" value="C:host cell plasma membrane"/>
    <property type="evidence" value="ECO:0007669"/>
    <property type="project" value="UniProtKB-SubCell"/>
</dbReference>
<feature type="transmembrane region" description="Helical" evidence="20">
    <location>
        <begin position="501"/>
        <end position="527"/>
    </location>
</feature>
<evidence type="ECO:0000256" key="1">
    <source>
        <dbReference type="ARBA" id="ARBA00008211"/>
    </source>
</evidence>
<evidence type="ECO:0000256" key="7">
    <source>
        <dbReference type="ARBA" id="ARBA00022692"/>
    </source>
</evidence>
<evidence type="ECO:0000256" key="17">
    <source>
        <dbReference type="ARBA" id="ARBA00023180"/>
    </source>
</evidence>
<evidence type="ECO:0000256" key="15">
    <source>
        <dbReference type="ARBA" id="ARBA00023139"/>
    </source>
</evidence>
<dbReference type="Pfam" id="PF00523">
    <property type="entry name" value="Fusion_gly"/>
    <property type="match status" value="1"/>
</dbReference>
<dbReference type="GO" id="GO:0019031">
    <property type="term" value="C:viral envelope"/>
    <property type="evidence" value="ECO:0007669"/>
    <property type="project" value="UniProtKB-KW"/>
</dbReference>
<evidence type="ECO:0000256" key="9">
    <source>
        <dbReference type="ARBA" id="ARBA00022844"/>
    </source>
</evidence>
<sequence>MGSRPSTKIPAPMMLTVRVALVLSCICPANSIDGRPLAAAGIVVTGDKAVNIYTSSQTGSIIVKLLPNMPKDKEACAKAPLDAYNRTLTTLLTPLGDSIRRIQESVTTSGGRRQRRFIGAIIGGVALGVATAAQITAAAALIQAKQNAANILQLKESIAATNEAVHEVTDGLSQLAVAVGKMQQFVNDQFNKTTQELDCIKIAQQVGVELNLYLTELTTVFGPQITSPALNKLTIQALYNLAGGNMNYLLTKLGVGNNQLSSLIGSGLITGNPILYDSHTQLLGIQVTLPSVGNLNNMRATYLETLSVSTTRGFASALVPKVVTHVGSVIEELDTSYCIETDLDLYCARIVTFPMSPGIFSCLSGNTSACMYSKTEGALTTPYMTIKGSVIANCKMTTCRCVDPPGIISQNYGEAVSLIDKQSCDVLSLDGITLKLSGEFDATYQKNISIQDSQVIVTGNLDISTELGNVNNSISNALDKLEESNSKLDKVNVKLTSTSALITYIVLTIISLVFGILSLVLACYLMYKQKAQQKTLLWLGNNTLDQMRATTKM</sequence>
<keyword evidence="6" id="KW-1162">Viral penetration into host cytoplasm</keyword>
<evidence type="ECO:0000256" key="8">
    <source>
        <dbReference type="ARBA" id="ARBA00022729"/>
    </source>
</evidence>
<dbReference type="GO" id="GO:0046718">
    <property type="term" value="P:symbiont entry into host cell"/>
    <property type="evidence" value="ECO:0007669"/>
    <property type="project" value="UniProtKB-KW"/>
</dbReference>
<dbReference type="Gene3D" id="6.10.10.110">
    <property type="match status" value="1"/>
</dbReference>
<evidence type="ECO:0000256" key="12">
    <source>
        <dbReference type="ARBA" id="ARBA00022989"/>
    </source>
</evidence>
<evidence type="ECO:0000256" key="2">
    <source>
        <dbReference type="ARBA" id="ARBA00016586"/>
    </source>
</evidence>
<evidence type="ECO:0000256" key="6">
    <source>
        <dbReference type="ARBA" id="ARBA00022595"/>
    </source>
</evidence>
<comment type="similarity">
    <text evidence="1 20">Belongs to the paramyxoviruses fusion glycoprotein family.</text>
</comment>
<evidence type="ECO:0000313" key="21">
    <source>
        <dbReference type="EMBL" id="ALR96394.1"/>
    </source>
</evidence>
<evidence type="ECO:0000256" key="11">
    <source>
        <dbReference type="ARBA" id="ARBA00022879"/>
    </source>
</evidence>
<evidence type="ECO:0000256" key="10">
    <source>
        <dbReference type="ARBA" id="ARBA00022870"/>
    </source>
</evidence>
<keyword evidence="11 20" id="KW-0261">Viral envelope protein</keyword>
<proteinExistence type="inferred from homology"/>
<evidence type="ECO:0000256" key="18">
    <source>
        <dbReference type="ARBA" id="ARBA00023288"/>
    </source>
</evidence>
<dbReference type="SUPFAM" id="SSF69922">
    <property type="entry name" value="Head and neck region of the ectodomain of NDV fusion glycoprotein"/>
    <property type="match status" value="1"/>
</dbReference>
<evidence type="ECO:0000256" key="14">
    <source>
        <dbReference type="ARBA" id="ARBA00023136"/>
    </source>
</evidence>
<keyword evidence="7 20" id="KW-0812">Transmembrane</keyword>
<keyword evidence="10" id="KW-1043">Host membrane</keyword>
<name>A0A0X9E3C8_NCDV</name>
<keyword evidence="18" id="KW-0449">Lipoprotein</keyword>
<evidence type="ECO:0000256" key="19">
    <source>
        <dbReference type="ARBA" id="ARBA00023296"/>
    </source>
</evidence>